<dbReference type="EMBL" id="FRAR01000021">
    <property type="protein sequence ID" value="SHK71471.1"/>
    <property type="molecule type" value="Genomic_DNA"/>
</dbReference>
<dbReference type="GO" id="GO:0047343">
    <property type="term" value="F:glucose-1-phosphate cytidylyltransferase activity"/>
    <property type="evidence" value="ECO:0007669"/>
    <property type="project" value="InterPro"/>
</dbReference>
<dbReference type="InterPro" id="IPR029044">
    <property type="entry name" value="Nucleotide-diphossugar_trans"/>
</dbReference>
<organism evidence="2 3">
    <name type="scientific">Desulforamulus aeronauticus DSM 10349</name>
    <dbReference type="NCBI Taxonomy" id="1121421"/>
    <lineage>
        <taxon>Bacteria</taxon>
        <taxon>Bacillati</taxon>
        <taxon>Bacillota</taxon>
        <taxon>Clostridia</taxon>
        <taxon>Eubacteriales</taxon>
        <taxon>Peptococcaceae</taxon>
        <taxon>Desulforamulus</taxon>
    </lineage>
</organism>
<accession>A0A1M6UQM5</accession>
<dbReference type="GO" id="GO:0009243">
    <property type="term" value="P:O antigen biosynthetic process"/>
    <property type="evidence" value="ECO:0007669"/>
    <property type="project" value="InterPro"/>
</dbReference>
<dbReference type="NCBIfam" id="TIGR02623">
    <property type="entry name" value="G1P_cyt_trans"/>
    <property type="match status" value="1"/>
</dbReference>
<dbReference type="PANTHER" id="PTHR47183">
    <property type="entry name" value="GLUCOSE-1-PHOSPHATE CYTIDYLYLTRANSFERASE-RELATED"/>
    <property type="match status" value="1"/>
</dbReference>
<proteinExistence type="predicted"/>
<dbReference type="Pfam" id="PF00483">
    <property type="entry name" value="NTP_transferase"/>
    <property type="match status" value="1"/>
</dbReference>
<keyword evidence="2" id="KW-0808">Transferase</keyword>
<protein>
    <submittedName>
        <fullName evidence="2">Glucose-1-phosphate cytidylyltransferase</fullName>
    </submittedName>
</protein>
<dbReference type="OrthoDB" id="9801899at2"/>
<dbReference type="Gene3D" id="3.90.550.10">
    <property type="entry name" value="Spore Coat Polysaccharide Biosynthesis Protein SpsA, Chain A"/>
    <property type="match status" value="1"/>
</dbReference>
<dbReference type="RefSeq" id="WP_072915690.1">
    <property type="nucleotide sequence ID" value="NZ_FRAR01000021.1"/>
</dbReference>
<dbReference type="Proteomes" id="UP000183997">
    <property type="component" value="Unassembled WGS sequence"/>
</dbReference>
<evidence type="ECO:0000313" key="3">
    <source>
        <dbReference type="Proteomes" id="UP000183997"/>
    </source>
</evidence>
<dbReference type="STRING" id="1121421.SAMN02745123_02881"/>
<dbReference type="SUPFAM" id="SSF53448">
    <property type="entry name" value="Nucleotide-diphospho-sugar transferases"/>
    <property type="match status" value="1"/>
</dbReference>
<dbReference type="PANTHER" id="PTHR47183:SF1">
    <property type="entry name" value="GLUCOSE-1-PHOSPHATE CYTIDYLYLTRANSFERASE"/>
    <property type="match status" value="1"/>
</dbReference>
<dbReference type="InterPro" id="IPR013446">
    <property type="entry name" value="G1P_cyt_trans-like"/>
</dbReference>
<dbReference type="CDD" id="cd02524">
    <property type="entry name" value="G1P_cytidylyltransferase"/>
    <property type="match status" value="1"/>
</dbReference>
<dbReference type="InterPro" id="IPR005835">
    <property type="entry name" value="NTP_transferase_dom"/>
</dbReference>
<dbReference type="InterPro" id="IPR046981">
    <property type="entry name" value="G1P_cyt_trans"/>
</dbReference>
<keyword evidence="2" id="KW-0548">Nucleotidyltransferase</keyword>
<reference evidence="3" key="1">
    <citation type="submission" date="2016-11" db="EMBL/GenBank/DDBJ databases">
        <authorList>
            <person name="Varghese N."/>
            <person name="Submissions S."/>
        </authorList>
    </citation>
    <scope>NUCLEOTIDE SEQUENCE [LARGE SCALE GENOMIC DNA]</scope>
    <source>
        <strain evidence="3">DSM 10349</strain>
    </source>
</reference>
<feature type="domain" description="Nucleotidyl transferase" evidence="1">
    <location>
        <begin position="2"/>
        <end position="224"/>
    </location>
</feature>
<dbReference type="AlphaFoldDB" id="A0A1M6UQM5"/>
<gene>
    <name evidence="2" type="ORF">SAMN02745123_02881</name>
</gene>
<keyword evidence="3" id="KW-1185">Reference proteome</keyword>
<name>A0A1M6UQM5_9FIRM</name>
<sequence length="261" mass="30704">MKVVILCGGKGTRLKEETVFRPKPLVTVGERPILWHIMKLYAHYDFKEFVLCLGYLGEMIKQYFLQYQLMNSDLTICFTPKPEVQIHQNPKLDWQVTLADTGVEAMTGCRLKRVEKFLGDDTDFMVTYGDGLSNVNLQELYEFHKRHGCMATVTGVRPLSRFGELTVEGEEVREFSEKTQVTGGWINGGFFVFRREFLNYLIDENSCILEREPLEQMARQGQLKIYKHRGFWQCMDTYRDMEQLNKLWRISEAPWEVWKNE</sequence>
<evidence type="ECO:0000259" key="1">
    <source>
        <dbReference type="Pfam" id="PF00483"/>
    </source>
</evidence>
<evidence type="ECO:0000313" key="2">
    <source>
        <dbReference type="EMBL" id="SHK71471.1"/>
    </source>
</evidence>